<dbReference type="Gene3D" id="2.30.150.10">
    <property type="entry name" value="DNA-directed RNA polymerase, beta subunit, external 1 domain"/>
    <property type="match status" value="1"/>
</dbReference>
<dbReference type="InterPro" id="IPR037033">
    <property type="entry name" value="DNA-dir_RNAP_su2_hyb_sf"/>
</dbReference>
<evidence type="ECO:0000256" key="6">
    <source>
        <dbReference type="ARBA" id="ARBA00023163"/>
    </source>
</evidence>
<dbReference type="InterPro" id="IPR007121">
    <property type="entry name" value="RNA_pol_bsu_CS"/>
</dbReference>
<dbReference type="InterPro" id="IPR037034">
    <property type="entry name" value="RNA_pol_Rpb2_2_sf"/>
</dbReference>
<dbReference type="EMBL" id="MK085986">
    <property type="protein sequence ID" value="QBX97654.1"/>
    <property type="molecule type" value="Genomic_DNA"/>
</dbReference>
<dbReference type="InterPro" id="IPR007641">
    <property type="entry name" value="RNA_pol_Rpb2_7"/>
</dbReference>
<accession>A0A4D6C1D1</accession>
<dbReference type="SUPFAM" id="SSF64484">
    <property type="entry name" value="beta and beta-prime subunits of DNA dependent RNA-polymerase"/>
    <property type="match status" value="1"/>
</dbReference>
<dbReference type="GO" id="GO:0009507">
    <property type="term" value="C:chloroplast"/>
    <property type="evidence" value="ECO:0007669"/>
    <property type="project" value="UniProtKB-SubCell"/>
</dbReference>
<gene>
    <name evidence="9 16" type="primary">rpoB</name>
</gene>
<geneLocation type="chloroplast" evidence="16"/>
<proteinExistence type="inferred from homology"/>
<comment type="subcellular location">
    <subcellularLocation>
        <location evidence="9">Plastid</location>
        <location evidence="9">Chloroplast</location>
    </subcellularLocation>
</comment>
<evidence type="ECO:0000256" key="2">
    <source>
        <dbReference type="ARBA" id="ARBA00006835"/>
    </source>
</evidence>
<comment type="subunit">
    <text evidence="7 9 11">In plastids the minimal PEP RNA polymerase catalytic core is composed of four subunits: alpha, beta, beta', and beta''. When a (nuclear-encoded) sigma factor is associated with the core the holoenzyme is formed, which can initiate transcription.</text>
</comment>
<dbReference type="PROSITE" id="PS01166">
    <property type="entry name" value="RNA_POL_BETA"/>
    <property type="match status" value="1"/>
</dbReference>
<evidence type="ECO:0000256" key="9">
    <source>
        <dbReference type="HAMAP-Rule" id="MF_01321"/>
    </source>
</evidence>
<dbReference type="GO" id="GO:0000428">
    <property type="term" value="C:DNA-directed RNA polymerase complex"/>
    <property type="evidence" value="ECO:0007669"/>
    <property type="project" value="UniProtKB-KW"/>
</dbReference>
<dbReference type="GO" id="GO:0032549">
    <property type="term" value="F:ribonucleoside binding"/>
    <property type="evidence" value="ECO:0007669"/>
    <property type="project" value="InterPro"/>
</dbReference>
<evidence type="ECO:0000256" key="10">
    <source>
        <dbReference type="RuleBase" id="RU000434"/>
    </source>
</evidence>
<name>A0A4D6C1D1_9CHLO</name>
<dbReference type="Pfam" id="PF04561">
    <property type="entry name" value="RNA_pol_Rpb2_2"/>
    <property type="match status" value="1"/>
</dbReference>
<dbReference type="Gene3D" id="2.40.50.100">
    <property type="match status" value="1"/>
</dbReference>
<evidence type="ECO:0000256" key="3">
    <source>
        <dbReference type="ARBA" id="ARBA00022478"/>
    </source>
</evidence>
<organism evidence="16">
    <name type="scientific">Chloropicon sieburthii</name>
    <dbReference type="NCBI Taxonomy" id="1764286"/>
    <lineage>
        <taxon>Eukaryota</taxon>
        <taxon>Viridiplantae</taxon>
        <taxon>Chlorophyta</taxon>
        <taxon>Chloropicophyceae</taxon>
        <taxon>Chloropicales</taxon>
        <taxon>Chloropicaceae</taxon>
        <taxon>Chloropicon</taxon>
    </lineage>
</organism>
<comment type="catalytic activity">
    <reaction evidence="8 9 11">
        <text>RNA(n) + a ribonucleoside 5'-triphosphate = RNA(n+1) + diphosphate</text>
        <dbReference type="Rhea" id="RHEA:21248"/>
        <dbReference type="Rhea" id="RHEA-COMP:14527"/>
        <dbReference type="Rhea" id="RHEA-COMP:17342"/>
        <dbReference type="ChEBI" id="CHEBI:33019"/>
        <dbReference type="ChEBI" id="CHEBI:61557"/>
        <dbReference type="ChEBI" id="CHEBI:140395"/>
        <dbReference type="EC" id="2.7.7.6"/>
    </reaction>
</comment>
<dbReference type="Gene3D" id="2.40.270.10">
    <property type="entry name" value="DNA-directed RNA polymerase, subunit 2, domain 6"/>
    <property type="match status" value="1"/>
</dbReference>
<keyword evidence="6 9" id="KW-0804">Transcription</keyword>
<dbReference type="RefSeq" id="YP_009646142.1">
    <property type="nucleotide sequence ID" value="NC_042483.1"/>
</dbReference>
<evidence type="ECO:0000259" key="15">
    <source>
        <dbReference type="Pfam" id="PF04565"/>
    </source>
</evidence>
<dbReference type="Pfam" id="PF04560">
    <property type="entry name" value="RNA_pol_Rpb2_7"/>
    <property type="match status" value="1"/>
</dbReference>
<comment type="function">
    <text evidence="1 9 11">DNA-dependent RNA polymerase catalyzes the transcription of DNA into RNA using the four ribonucleoside triphosphates as substrates.</text>
</comment>
<dbReference type="PANTHER" id="PTHR20856">
    <property type="entry name" value="DNA-DIRECTED RNA POLYMERASE I SUBUNIT 2"/>
    <property type="match status" value="1"/>
</dbReference>
<dbReference type="Gene3D" id="2.40.50.150">
    <property type="match status" value="1"/>
</dbReference>
<dbReference type="Pfam" id="PF04565">
    <property type="entry name" value="RNA_pol_Rpb2_3"/>
    <property type="match status" value="1"/>
</dbReference>
<dbReference type="Gene3D" id="3.90.1100.10">
    <property type="match status" value="2"/>
</dbReference>
<dbReference type="Gene3D" id="3.90.1800.10">
    <property type="entry name" value="RNA polymerase alpha subunit dimerisation domain"/>
    <property type="match status" value="1"/>
</dbReference>
<dbReference type="CDD" id="cd00653">
    <property type="entry name" value="RNA_pol_B_RPB2"/>
    <property type="match status" value="1"/>
</dbReference>
<dbReference type="HAMAP" id="MF_01321">
    <property type="entry name" value="RNApol_bact_RpoB"/>
    <property type="match status" value="1"/>
</dbReference>
<evidence type="ECO:0000313" key="16">
    <source>
        <dbReference type="EMBL" id="QBX97654.1"/>
    </source>
</evidence>
<evidence type="ECO:0000256" key="7">
    <source>
        <dbReference type="ARBA" id="ARBA00026088"/>
    </source>
</evidence>
<dbReference type="EC" id="2.7.7.6" evidence="9"/>
<comment type="similarity">
    <text evidence="2 9 10">Belongs to the RNA polymerase beta chain family.</text>
</comment>
<evidence type="ECO:0000256" key="5">
    <source>
        <dbReference type="ARBA" id="ARBA00022695"/>
    </source>
</evidence>
<feature type="domain" description="DNA-directed RNA polymerase subunit 2 hybrid-binding" evidence="12">
    <location>
        <begin position="663"/>
        <end position="1072"/>
    </location>
</feature>
<evidence type="ECO:0000256" key="11">
    <source>
        <dbReference type="RuleBase" id="RU363031"/>
    </source>
</evidence>
<feature type="domain" description="RNA polymerase Rpb2" evidence="13">
    <location>
        <begin position="1074"/>
        <end position="1152"/>
    </location>
</feature>
<dbReference type="GO" id="GO:0006351">
    <property type="term" value="P:DNA-templated transcription"/>
    <property type="evidence" value="ECO:0007669"/>
    <property type="project" value="UniProtKB-UniRule"/>
</dbReference>
<feature type="domain" description="RNA polymerase Rpb2" evidence="14">
    <location>
        <begin position="204"/>
        <end position="335"/>
    </location>
</feature>
<feature type="domain" description="RNA polymerase Rpb2" evidence="15">
    <location>
        <begin position="456"/>
        <end position="521"/>
    </location>
</feature>
<dbReference type="InterPro" id="IPR010243">
    <property type="entry name" value="RNA_pol_bsu_bac"/>
</dbReference>
<dbReference type="AlphaFoldDB" id="A0A4D6C1D1"/>
<keyword evidence="3 9" id="KW-0240">DNA-directed RNA polymerase</keyword>
<dbReference type="InterPro" id="IPR014724">
    <property type="entry name" value="RNA_pol_RPB2_OB-fold"/>
</dbReference>
<evidence type="ECO:0000259" key="13">
    <source>
        <dbReference type="Pfam" id="PF04560"/>
    </source>
</evidence>
<dbReference type="InterPro" id="IPR007120">
    <property type="entry name" value="DNA-dir_RNAP_su2_dom"/>
</dbReference>
<evidence type="ECO:0000256" key="1">
    <source>
        <dbReference type="ARBA" id="ARBA00004026"/>
    </source>
</evidence>
<evidence type="ECO:0000256" key="8">
    <source>
        <dbReference type="ARBA" id="ARBA00048552"/>
    </source>
</evidence>
<dbReference type="InterPro" id="IPR007645">
    <property type="entry name" value="RNA_pol_Rpb2_3"/>
</dbReference>
<dbReference type="InterPro" id="IPR007642">
    <property type="entry name" value="RNA_pol_Rpb2_2"/>
</dbReference>
<dbReference type="GO" id="GO:0003899">
    <property type="term" value="F:DNA-directed RNA polymerase activity"/>
    <property type="evidence" value="ECO:0007669"/>
    <property type="project" value="UniProtKB-UniRule"/>
</dbReference>
<protein>
    <recommendedName>
        <fullName evidence="9">DNA-directed RNA polymerase subunit beta</fullName>
        <ecNumber evidence="9">2.7.7.6</ecNumber>
    </recommendedName>
    <alternativeName>
        <fullName evidence="9">PEP</fullName>
    </alternativeName>
    <alternativeName>
        <fullName evidence="9">Plastid-encoded RNA polymerase subunit beta</fullName>
        <shortName evidence="9">RNA polymerase subunit beta</shortName>
    </alternativeName>
</protein>
<dbReference type="InterPro" id="IPR015712">
    <property type="entry name" value="DNA-dir_RNA_pol_su2"/>
</dbReference>
<evidence type="ECO:0000259" key="12">
    <source>
        <dbReference type="Pfam" id="PF00562"/>
    </source>
</evidence>
<dbReference type="InterPro" id="IPR042107">
    <property type="entry name" value="DNA-dir_RNA_pol_bsu_ext_1_sf"/>
</dbReference>
<evidence type="ECO:0000256" key="4">
    <source>
        <dbReference type="ARBA" id="ARBA00022679"/>
    </source>
</evidence>
<dbReference type="GeneID" id="40350701"/>
<dbReference type="GO" id="GO:0003677">
    <property type="term" value="F:DNA binding"/>
    <property type="evidence" value="ECO:0007669"/>
    <property type="project" value="UniProtKB-UniRule"/>
</dbReference>
<dbReference type="Pfam" id="PF00562">
    <property type="entry name" value="RNA_pol_Rpb2_6"/>
    <property type="match status" value="1"/>
</dbReference>
<keyword evidence="4 9" id="KW-0808">Transferase</keyword>
<dbReference type="Gene3D" id="3.90.1110.10">
    <property type="entry name" value="RNA polymerase Rpb2, domain 2"/>
    <property type="match status" value="1"/>
</dbReference>
<evidence type="ECO:0000259" key="14">
    <source>
        <dbReference type="Pfam" id="PF04561"/>
    </source>
</evidence>
<sequence>MRKVCFTTLQVSGRTYSYSLPDMAEAHRQSFFKFLNQGLLEELEQIFPIYLNKGKIQVILEPDSLVFEAPKLTIKEAFLQRTTYNISVHFLVQFIDWEKNNCRKELVSFGSIPICTSGGWFLVRGLRRVVLHQLVRSAGCYASLLGDHDIVDTNQSEYQSLIPTEQVGLTLFKRFEILLLPQQGTWLRFFINPLGTFSIQWGKTKDQKVSIFIFLRAMGVSSNQIESFFNLQKLQLDYFDKNLSSQKALSILGFHSKNGLGSRRSFYQRFFNSYNYKLGRIGRLRLNRRLGLSTPLKDQSISPQDIFGIFNQLAALSTGLVEQDDIDHLQNKRLRSCGDFLQESFQNALKVNLKNFRGNLNDSSSQLPFTNTGNDIKLYWGVENTHFSGSLFKTPLLGKQINPIRKTNKSYSKVLLNKTSSDLIHTSDQSISNALSYRITAAYHSFFATSAVSQPAHQTNPIDAMTHARRSTSLGPGGLTREHAGIAVRGIHPSHFGRLCPVETPEGQNTGLVNSPSYCTRVNFYGFFETPYWPVKNQQVFKNKGAVYLSPNTENQVWVIPNEILVSKSGYLPKSTLLSRSGQDFAYLPSKDINYFGVLPNQVFSLGASLIPFMEHDDGNRALMGSNMQRQAVPILQNERPFVGTGLESVIVSDTRAGVRALASGYVYYVSGKKILIHSLIHWRKPAGIFETIEYQLGRYETTNQGTCVDQKPIVFEGDWIQTGDLLAEGYATKGGELALGRNLCVAYMPWEGYNYEDSVLINESLVYKDVLTSIHIEKYETELTTRRIGKKQIQEKLSGECTPKHAIPRLKQSQLEKLDFRGVVREGVWVEANDILVGKLIPTQTELRPEERLVHAIFGTKPPAYQDASFRLPKYVEGRVIRVETFTNKNTDNSSFRIYIAQQRRIQVGDKIAGRHGNKGVISRILPRQDMPYLQNGLDVDIVLNPLGIPSRMNVGQVYEGLLGLASRYLGRCFRVLPFDEGFGSETSRGIVYSQLAHARNKTGQTWLFDPQSSGKSRVFDGRTGEVFEQGILVTQSYILKLEHQVDEKIHARSTGPYSLITQQPVRGRSRQGGQRLGEMEVWAVEGYGAAYLLYEMLSIKADDLVGRQQAASEILRHHYGPTPISYEQTNRPESFQVLANELRALCLDFQYPS</sequence>
<keyword evidence="16" id="KW-0934">Plastid</keyword>
<keyword evidence="5 9" id="KW-0548">Nucleotidyltransferase</keyword>
<reference evidence="16" key="1">
    <citation type="journal article" date="2019" name="Genome Biol. Evol.">
        <title>Tracing the Evolution of the Plastome and Mitogenome in the Chloropicophyceae Uncovered Convergent tRNA Gene Losses and a Variant Plastid Genetic Code.</title>
        <authorList>
            <person name="Turmel M."/>
            <person name="Dos Santos A.L."/>
            <person name="Otis C."/>
            <person name="Sergerie R."/>
            <person name="Lemieux C."/>
        </authorList>
    </citation>
    <scope>NUCLEOTIDE SEQUENCE</scope>
</reference>
<keyword evidence="16" id="KW-0150">Chloroplast</keyword>